<dbReference type="InterPro" id="IPR029044">
    <property type="entry name" value="Nucleotide-diphossugar_trans"/>
</dbReference>
<evidence type="ECO:0000313" key="7">
    <source>
        <dbReference type="Proteomes" id="UP000735205"/>
    </source>
</evidence>
<dbReference type="PANTHER" id="PTHR43179">
    <property type="entry name" value="RHAMNOSYLTRANSFERASE WBBL"/>
    <property type="match status" value="1"/>
</dbReference>
<feature type="domain" description="Glycosyltransferase 2-like" evidence="5">
    <location>
        <begin position="6"/>
        <end position="170"/>
    </location>
</feature>
<dbReference type="SUPFAM" id="SSF53448">
    <property type="entry name" value="Nucleotide-diphospho-sugar transferases"/>
    <property type="match status" value="1"/>
</dbReference>
<evidence type="ECO:0000256" key="4">
    <source>
        <dbReference type="ARBA" id="ARBA00022679"/>
    </source>
</evidence>
<reference evidence="6 7" key="1">
    <citation type="submission" date="2020-02" db="EMBL/GenBank/DDBJ databases">
        <title>Fructobacillus sp. isolated from paper mulberry of Taiwan.</title>
        <authorList>
            <person name="Lin S.-T."/>
        </authorList>
    </citation>
    <scope>NUCLEOTIDE SEQUENCE [LARGE SCALE GENOMIC DNA]</scope>
    <source>
        <strain evidence="6 7">M1-21</strain>
    </source>
</reference>
<comment type="pathway">
    <text evidence="1">Cell wall biogenesis; cell wall polysaccharide biosynthesis.</text>
</comment>
<keyword evidence="7" id="KW-1185">Reference proteome</keyword>
<name>A0ABS5QRG6_9LACO</name>
<dbReference type="Gene3D" id="3.90.550.10">
    <property type="entry name" value="Spore Coat Polysaccharide Biosynthesis Protein SpsA, Chain A"/>
    <property type="match status" value="1"/>
</dbReference>
<comment type="caution">
    <text evidence="6">The sequence shown here is derived from an EMBL/GenBank/DDBJ whole genome shotgun (WGS) entry which is preliminary data.</text>
</comment>
<dbReference type="Pfam" id="PF00535">
    <property type="entry name" value="Glycos_transf_2"/>
    <property type="match status" value="1"/>
</dbReference>
<evidence type="ECO:0000256" key="1">
    <source>
        <dbReference type="ARBA" id="ARBA00004776"/>
    </source>
</evidence>
<gene>
    <name evidence="6" type="ORF">G6R28_00870</name>
</gene>
<keyword evidence="4" id="KW-0808">Transferase</keyword>
<dbReference type="CDD" id="cd04185">
    <property type="entry name" value="GT_2_like_b"/>
    <property type="match status" value="1"/>
</dbReference>
<evidence type="ECO:0000313" key="6">
    <source>
        <dbReference type="EMBL" id="MBS9335788.1"/>
    </source>
</evidence>
<dbReference type="EMBL" id="JAAMFJ010000001">
    <property type="protein sequence ID" value="MBS9335788.1"/>
    <property type="molecule type" value="Genomic_DNA"/>
</dbReference>
<evidence type="ECO:0000259" key="5">
    <source>
        <dbReference type="Pfam" id="PF00535"/>
    </source>
</evidence>
<evidence type="ECO:0000256" key="3">
    <source>
        <dbReference type="ARBA" id="ARBA00022676"/>
    </source>
</evidence>
<comment type="similarity">
    <text evidence="2">Belongs to the glycosyltransferase 2 family.</text>
</comment>
<dbReference type="Proteomes" id="UP000735205">
    <property type="component" value="Unassembled WGS sequence"/>
</dbReference>
<sequence>MNQTVSAVLVTYNRLEMLKEAIQALQNQIVPVSHIIVVDNASENDTKEYLESLGDQIEYVRLEENLGGAGGFNKGVRYFMEHTDDEFVWLMDDDTMVHPDTLQNLLTFANEKKDFGFLASDVRWTDGHRAKMNQPAPMNRLHVIPEDQVEPVQLQNATFVSLLVKREIVAQIGLPITDFFIWGDDIEYTERAGRVAPGYFVPSAKVTHKMGTNVGSSLLNDGPNRTPRYYYSYRNKGYYVRKRDWYRKNRARLRTLAEYWQIKLSKTDRKAEKLAVMKKGMKAGKTFNPVIEFANKKESK</sequence>
<organism evidence="6 7">
    <name type="scientific">Fructobacillus papyrifericola</name>
    <dbReference type="NCBI Taxonomy" id="2713172"/>
    <lineage>
        <taxon>Bacteria</taxon>
        <taxon>Bacillati</taxon>
        <taxon>Bacillota</taxon>
        <taxon>Bacilli</taxon>
        <taxon>Lactobacillales</taxon>
        <taxon>Lactobacillaceae</taxon>
        <taxon>Fructobacillus</taxon>
    </lineage>
</organism>
<keyword evidence="3" id="KW-0328">Glycosyltransferase</keyword>
<evidence type="ECO:0000256" key="2">
    <source>
        <dbReference type="ARBA" id="ARBA00006739"/>
    </source>
</evidence>
<protein>
    <submittedName>
        <fullName evidence="6">Glycosyltransferase</fullName>
    </submittedName>
</protein>
<proteinExistence type="inferred from homology"/>
<dbReference type="InterPro" id="IPR001173">
    <property type="entry name" value="Glyco_trans_2-like"/>
</dbReference>
<dbReference type="PANTHER" id="PTHR43179:SF12">
    <property type="entry name" value="GALACTOFURANOSYLTRANSFERASE GLFT2"/>
    <property type="match status" value="1"/>
</dbReference>
<dbReference type="RefSeq" id="WP_213792360.1">
    <property type="nucleotide sequence ID" value="NZ_JAAMFJ010000001.1"/>
</dbReference>
<accession>A0ABS5QRG6</accession>